<dbReference type="STRING" id="1664694.A0A0N1NX73"/>
<dbReference type="GO" id="GO:0016020">
    <property type="term" value="C:membrane"/>
    <property type="evidence" value="ECO:0007669"/>
    <property type="project" value="UniProtKB-SubCell"/>
</dbReference>
<evidence type="ECO:0000256" key="4">
    <source>
        <dbReference type="ARBA" id="ARBA00023136"/>
    </source>
</evidence>
<dbReference type="OrthoDB" id="19091at2759"/>
<evidence type="ECO:0000313" key="8">
    <source>
        <dbReference type="Proteomes" id="UP000038010"/>
    </source>
</evidence>
<keyword evidence="3 6" id="KW-1133">Transmembrane helix</keyword>
<reference evidence="7 8" key="1">
    <citation type="submission" date="2015-06" db="EMBL/GenBank/DDBJ databases">
        <title>Draft genome of the ant-associated black yeast Phialophora attae CBS 131958.</title>
        <authorList>
            <person name="Moreno L.F."/>
            <person name="Stielow B.J."/>
            <person name="de Hoog S."/>
            <person name="Vicente V.A."/>
            <person name="Weiss V.A."/>
            <person name="de Vries M."/>
            <person name="Cruz L.M."/>
            <person name="Souza E.M."/>
        </authorList>
    </citation>
    <scope>NUCLEOTIDE SEQUENCE [LARGE SCALE GENOMIC DNA]</scope>
    <source>
        <strain evidence="7 8">CBS 131958</strain>
    </source>
</reference>
<dbReference type="InterPro" id="IPR023352">
    <property type="entry name" value="MAPEG-like_dom_sf"/>
</dbReference>
<evidence type="ECO:0000313" key="7">
    <source>
        <dbReference type="EMBL" id="KPI37196.1"/>
    </source>
</evidence>
<feature type="region of interest" description="Disordered" evidence="5">
    <location>
        <begin position="217"/>
        <end position="244"/>
    </location>
</feature>
<dbReference type="PANTHER" id="PTHR35814">
    <property type="match status" value="1"/>
</dbReference>
<dbReference type="Proteomes" id="UP000038010">
    <property type="component" value="Unassembled WGS sequence"/>
</dbReference>
<dbReference type="GeneID" id="28733213"/>
<dbReference type="PANTHER" id="PTHR35814:SF1">
    <property type="entry name" value="GLUTATHIONE S-TRANSFERASE-RELATED"/>
    <property type="match status" value="1"/>
</dbReference>
<evidence type="ECO:0000256" key="2">
    <source>
        <dbReference type="ARBA" id="ARBA00022692"/>
    </source>
</evidence>
<dbReference type="SUPFAM" id="SSF161084">
    <property type="entry name" value="MAPEG domain-like"/>
    <property type="match status" value="1"/>
</dbReference>
<dbReference type="EMBL" id="LFJN01000025">
    <property type="protein sequence ID" value="KPI37196.1"/>
    <property type="molecule type" value="Genomic_DNA"/>
</dbReference>
<feature type="transmembrane region" description="Helical" evidence="6">
    <location>
        <begin position="127"/>
        <end position="146"/>
    </location>
</feature>
<evidence type="ECO:0000256" key="3">
    <source>
        <dbReference type="ARBA" id="ARBA00022989"/>
    </source>
</evidence>
<comment type="subcellular location">
    <subcellularLocation>
        <location evidence="1">Membrane</location>
    </subcellularLocation>
</comment>
<accession>A0A0N1NX73</accession>
<gene>
    <name evidence="7" type="ORF">AB675_1441</name>
</gene>
<comment type="caution">
    <text evidence="7">The sequence shown here is derived from an EMBL/GenBank/DDBJ whole genome shotgun (WGS) entry which is preliminary data.</text>
</comment>
<feature type="compositionally biased region" description="Polar residues" evidence="5">
    <location>
        <begin position="224"/>
        <end position="240"/>
    </location>
</feature>
<evidence type="ECO:0000256" key="5">
    <source>
        <dbReference type="SAM" id="MobiDB-lite"/>
    </source>
</evidence>
<dbReference type="RefSeq" id="XP_017997159.1">
    <property type="nucleotide sequence ID" value="XM_018141333.1"/>
</dbReference>
<protein>
    <submittedName>
        <fullName evidence="7">Uncharacterized protein</fullName>
    </submittedName>
</protein>
<feature type="transmembrane region" description="Helical" evidence="6">
    <location>
        <begin position="12"/>
        <end position="32"/>
    </location>
</feature>
<proteinExistence type="predicted"/>
<dbReference type="Gene3D" id="1.20.120.550">
    <property type="entry name" value="Membrane associated eicosanoid/glutathione metabolism-like domain"/>
    <property type="match status" value="1"/>
</dbReference>
<dbReference type="Pfam" id="PF01124">
    <property type="entry name" value="MAPEG"/>
    <property type="match status" value="1"/>
</dbReference>
<name>A0A0N1NX73_9EURO</name>
<keyword evidence="8" id="KW-1185">Reference proteome</keyword>
<keyword evidence="2 6" id="KW-0812">Transmembrane</keyword>
<evidence type="ECO:0000256" key="6">
    <source>
        <dbReference type="SAM" id="Phobius"/>
    </source>
</evidence>
<dbReference type="AlphaFoldDB" id="A0A0N1NX73"/>
<keyword evidence="4 6" id="KW-0472">Membrane</keyword>
<dbReference type="VEuPathDB" id="FungiDB:AB675_1441"/>
<organism evidence="7 8">
    <name type="scientific">Cyphellophora attinorum</name>
    <dbReference type="NCBI Taxonomy" id="1664694"/>
    <lineage>
        <taxon>Eukaryota</taxon>
        <taxon>Fungi</taxon>
        <taxon>Dikarya</taxon>
        <taxon>Ascomycota</taxon>
        <taxon>Pezizomycotina</taxon>
        <taxon>Eurotiomycetes</taxon>
        <taxon>Chaetothyriomycetidae</taxon>
        <taxon>Chaetothyriales</taxon>
        <taxon>Cyphellophoraceae</taxon>
        <taxon>Cyphellophora</taxon>
    </lineage>
</organism>
<sequence>MSVPVGITVPKLLPITGTFVPFFALYQCVLAVRVSQQRIDSKTFIGEKSTDASSTEGKDASPLLVALRSHGNFCENVPMAILMGAIVEMNGGNRRALTAGFAALLLARIAHVELGLKAENNMGLGRLTGHVFSMGFVASMAGYAAWLSPIRPPRYLDGHGRPHKHGIAVVEAPLCTTCAANPKSHAVIESNARAAASQPYCNRRKLVVHVSVTRPLDHNLKLKPQNNKPPSDQVSRNNKPTPVKVARRQPKWMQLLPSNVNSHIHPPRHSVLQRRLSFPYIEHTRYSTPFTTPPEYPEMARKPEYAVVDELSKFFASRKGKYLLPSRIRRLT</sequence>
<evidence type="ECO:0000256" key="1">
    <source>
        <dbReference type="ARBA" id="ARBA00004370"/>
    </source>
</evidence>
<dbReference type="InterPro" id="IPR001129">
    <property type="entry name" value="Membr-assoc_MAPEG"/>
</dbReference>